<dbReference type="PANTHER" id="PTHR23335">
    <property type="entry name" value="CALMODULIN-BINDING TRANSCRIPTION ACTIVATOR CAMTA"/>
    <property type="match status" value="1"/>
</dbReference>
<dbReference type="OrthoDB" id="71307at2759"/>
<sequence length="993" mass="109599">MTLFVSGHPCPPTSPTRTLKSEQNDTIDYLDPLFPDIISSHPVDDFSIQSYLEHDMPSPSSASSVHDTPSALTTPSPASQYDVLQTDKHISPADLLTAENPNMIHSTLSMPDSYHHLTSEYYARNNNTFHTNDHHSTPPPINATMNHLNNSATSLLDNTLQIRVLGIPSLGAKSRVETQIKLVIQLLSSAGGKAPNWSYVRLPEHLLARSKLRKTQQQQQHQQKQMDGSVATMVSDESKVLSLDAKVICSTDEEKSVRMCHGCVRRERKRAERTKDGKPRYESDALGYDIQQQSDYTMESDRDRILLFNCSSMVNFSSGDAILPTRITCYCRHHNEKIGFRIQFVMRNHHGYVIARGCSPPIMITDDHKSSKHRNNSISQPNTPSDTNSINVTRKRGRTDYESPPMLETPALSPRGSLSDNNNAPITTTMAPLVLDPTASFGIPSSASSPYPHERTSPSTDSSETSNRLLSPSSQTITIGNSDPTAMTPLADAETQPYLDTLQKSNAPPSTITDLLNSNPTHRIDCQNNNNPTLPISNYGANHNHGDGGDTNEYGDEAWPNQRRRRVMLNNGGGGYTSDDSPSLWRRTEQHPQPQLERLVPIQGPTYGGVEVTILGSGFYRGLTCLFGEHAASTVYWNPNTLVCVLPPAAVAGPVVVSFKEHPIVLEGQDVTLFTYFDASDQALLELALQVVGLKMTGKLHDAKHIAMLIVRGDQQNTQQQQQQQHGTNYSGQQQQTLTDIPYETDDNEDDDADDDNRSMLSNGSSDDDDKDSLDAWSWREGEDLESRIINALEASDAHDVMHTNTSGHTMLHLAVLLRYGALAKVLLKKMSGQPIDPSDRNGCTPLHFACLQNNAPMVQLLLDAGAQPTEKCSVGSTLELATDGSVRSLLLQSLSTTLLSSSIPSNNSIQASAIPAPTPIQLQPPLQRRHSLKTHLRKFYTLKQCSDDATSGQVVDNLEHNGLGFAQYKHDRRLYLFWLPLLIGNNVLDHFP</sequence>
<feature type="compositionally biased region" description="Polar residues" evidence="3">
    <location>
        <begin position="457"/>
        <end position="485"/>
    </location>
</feature>
<dbReference type="InterPro" id="IPR002909">
    <property type="entry name" value="IPT_dom"/>
</dbReference>
<dbReference type="Pfam" id="PF12796">
    <property type="entry name" value="Ank_2"/>
    <property type="match status" value="1"/>
</dbReference>
<feature type="region of interest" description="Disordered" evidence="3">
    <location>
        <begin position="1"/>
        <end position="21"/>
    </location>
</feature>
<dbReference type="PROSITE" id="PS50088">
    <property type="entry name" value="ANK_REPEAT"/>
    <property type="match status" value="1"/>
</dbReference>
<gene>
    <name evidence="5" type="ORF">BCR42DRAFT_411759</name>
</gene>
<dbReference type="SUPFAM" id="SSF48403">
    <property type="entry name" value="Ankyrin repeat"/>
    <property type="match status" value="1"/>
</dbReference>
<dbReference type="EMBL" id="MCGE01000008">
    <property type="protein sequence ID" value="ORZ18869.1"/>
    <property type="molecule type" value="Genomic_DNA"/>
</dbReference>
<dbReference type="Pfam" id="PF25603">
    <property type="entry name" value="SPT23_MGA2_DBD"/>
    <property type="match status" value="1"/>
</dbReference>
<feature type="compositionally biased region" description="Polar residues" evidence="3">
    <location>
        <begin position="58"/>
        <end position="78"/>
    </location>
</feature>
<comment type="caution">
    <text evidence="5">The sequence shown here is derived from an EMBL/GenBank/DDBJ whole genome shotgun (WGS) entry which is preliminary data.</text>
</comment>
<dbReference type="Pfam" id="PF01833">
    <property type="entry name" value="TIG"/>
    <property type="match status" value="1"/>
</dbReference>
<evidence type="ECO:0000256" key="2">
    <source>
        <dbReference type="PROSITE-ProRule" id="PRU00023"/>
    </source>
</evidence>
<evidence type="ECO:0000313" key="6">
    <source>
        <dbReference type="Proteomes" id="UP000193560"/>
    </source>
</evidence>
<accession>A0A1X2IM64</accession>
<dbReference type="GO" id="GO:0006357">
    <property type="term" value="P:regulation of transcription by RNA polymerase II"/>
    <property type="evidence" value="ECO:0007669"/>
    <property type="project" value="TreeGrafter"/>
</dbReference>
<feature type="region of interest" description="Disordered" evidence="3">
    <location>
        <begin position="717"/>
        <end position="736"/>
    </location>
</feature>
<dbReference type="GO" id="GO:0003712">
    <property type="term" value="F:transcription coregulator activity"/>
    <property type="evidence" value="ECO:0007669"/>
    <property type="project" value="TreeGrafter"/>
</dbReference>
<dbReference type="InterPro" id="IPR036770">
    <property type="entry name" value="Ankyrin_rpt-contain_sf"/>
</dbReference>
<feature type="region of interest" description="Disordered" evidence="3">
    <location>
        <begin position="444"/>
        <end position="489"/>
    </location>
</feature>
<dbReference type="PANTHER" id="PTHR23335:SF1">
    <property type="entry name" value="CALMODULIN-BINDING TRANSCRIPTION ACTIVATOR, ISOFORM F"/>
    <property type="match status" value="1"/>
</dbReference>
<feature type="region of interest" description="Disordered" evidence="3">
    <location>
        <begin position="364"/>
        <end position="425"/>
    </location>
</feature>
<dbReference type="SUPFAM" id="SSF81296">
    <property type="entry name" value="E set domains"/>
    <property type="match status" value="1"/>
</dbReference>
<feature type="compositionally biased region" description="Acidic residues" evidence="3">
    <location>
        <begin position="743"/>
        <end position="755"/>
    </location>
</feature>
<feature type="compositionally biased region" description="Polar residues" evidence="3">
    <location>
        <begin position="376"/>
        <end position="392"/>
    </location>
</feature>
<dbReference type="CDD" id="cd00102">
    <property type="entry name" value="IPT"/>
    <property type="match status" value="1"/>
</dbReference>
<reference evidence="5 6" key="1">
    <citation type="submission" date="2016-07" db="EMBL/GenBank/DDBJ databases">
        <title>Pervasive Adenine N6-methylation of Active Genes in Fungi.</title>
        <authorList>
            <consortium name="DOE Joint Genome Institute"/>
            <person name="Mondo S.J."/>
            <person name="Dannebaum R.O."/>
            <person name="Kuo R.C."/>
            <person name="Labutti K."/>
            <person name="Haridas S."/>
            <person name="Kuo A."/>
            <person name="Salamov A."/>
            <person name="Ahrendt S.R."/>
            <person name="Lipzen A."/>
            <person name="Sullivan W."/>
            <person name="Andreopoulos W.B."/>
            <person name="Clum A."/>
            <person name="Lindquist E."/>
            <person name="Daum C."/>
            <person name="Ramamoorthy G.K."/>
            <person name="Gryganskyi A."/>
            <person name="Culley D."/>
            <person name="Magnuson J.K."/>
            <person name="James T.Y."/>
            <person name="O'Malley M.A."/>
            <person name="Stajich J.E."/>
            <person name="Spatafora J.W."/>
            <person name="Visel A."/>
            <person name="Grigoriev I.V."/>
        </authorList>
    </citation>
    <scope>NUCLEOTIDE SEQUENCE [LARGE SCALE GENOMIC DNA]</scope>
    <source>
        <strain evidence="5 6">NRRL 1336</strain>
    </source>
</reference>
<evidence type="ECO:0000256" key="3">
    <source>
        <dbReference type="SAM" id="MobiDB-lite"/>
    </source>
</evidence>
<feature type="domain" description="IPT/TIG" evidence="4">
    <location>
        <begin position="593"/>
        <end position="677"/>
    </location>
</feature>
<name>A0A1X2IM64_9FUNG</name>
<dbReference type="GO" id="GO:0005634">
    <property type="term" value="C:nucleus"/>
    <property type="evidence" value="ECO:0007669"/>
    <property type="project" value="TreeGrafter"/>
</dbReference>
<proteinExistence type="predicted"/>
<dbReference type="PROSITE" id="PS50297">
    <property type="entry name" value="ANK_REP_REGION"/>
    <property type="match status" value="1"/>
</dbReference>
<feature type="region of interest" description="Disordered" evidence="3">
    <location>
        <begin position="742"/>
        <end position="774"/>
    </location>
</feature>
<protein>
    <recommendedName>
        <fullName evidence="4">IPT/TIG domain-containing protein</fullName>
    </recommendedName>
</protein>
<dbReference type="InterPro" id="IPR057962">
    <property type="entry name" value="SPT23_MGA2_DBD"/>
</dbReference>
<feature type="region of interest" description="Disordered" evidence="3">
    <location>
        <begin position="568"/>
        <end position="594"/>
    </location>
</feature>
<evidence type="ECO:0000313" key="5">
    <source>
        <dbReference type="EMBL" id="ORZ18869.1"/>
    </source>
</evidence>
<dbReference type="InterPro" id="IPR002110">
    <property type="entry name" value="Ankyrin_rpt"/>
</dbReference>
<evidence type="ECO:0000256" key="1">
    <source>
        <dbReference type="ARBA" id="ARBA00023043"/>
    </source>
</evidence>
<dbReference type="Proteomes" id="UP000193560">
    <property type="component" value="Unassembled WGS sequence"/>
</dbReference>
<dbReference type="AlphaFoldDB" id="A0A1X2IM64"/>
<feature type="region of interest" description="Disordered" evidence="3">
    <location>
        <begin position="53"/>
        <end position="78"/>
    </location>
</feature>
<dbReference type="Gene3D" id="1.25.40.20">
    <property type="entry name" value="Ankyrin repeat-containing domain"/>
    <property type="match status" value="1"/>
</dbReference>
<organism evidence="5 6">
    <name type="scientific">Absidia repens</name>
    <dbReference type="NCBI Taxonomy" id="90262"/>
    <lineage>
        <taxon>Eukaryota</taxon>
        <taxon>Fungi</taxon>
        <taxon>Fungi incertae sedis</taxon>
        <taxon>Mucoromycota</taxon>
        <taxon>Mucoromycotina</taxon>
        <taxon>Mucoromycetes</taxon>
        <taxon>Mucorales</taxon>
        <taxon>Cunninghamellaceae</taxon>
        <taxon>Absidia</taxon>
    </lineage>
</organism>
<keyword evidence="6" id="KW-1185">Reference proteome</keyword>
<dbReference type="SMART" id="SM00248">
    <property type="entry name" value="ANK"/>
    <property type="match status" value="2"/>
</dbReference>
<dbReference type="STRING" id="90262.A0A1X2IM64"/>
<feature type="repeat" description="ANK" evidence="2">
    <location>
        <begin position="842"/>
        <end position="874"/>
    </location>
</feature>
<dbReference type="InterPro" id="IPR013783">
    <property type="entry name" value="Ig-like_fold"/>
</dbReference>
<feature type="compositionally biased region" description="Polar residues" evidence="3">
    <location>
        <begin position="416"/>
        <end position="425"/>
    </location>
</feature>
<dbReference type="GO" id="GO:0003690">
    <property type="term" value="F:double-stranded DNA binding"/>
    <property type="evidence" value="ECO:0007669"/>
    <property type="project" value="TreeGrafter"/>
</dbReference>
<dbReference type="InterPro" id="IPR014756">
    <property type="entry name" value="Ig_E-set"/>
</dbReference>
<dbReference type="SMART" id="SM00429">
    <property type="entry name" value="IPT"/>
    <property type="match status" value="1"/>
</dbReference>
<keyword evidence="1 2" id="KW-0040">ANK repeat</keyword>
<evidence type="ECO:0000259" key="4">
    <source>
        <dbReference type="SMART" id="SM00429"/>
    </source>
</evidence>
<dbReference type="Gene3D" id="2.60.40.10">
    <property type="entry name" value="Immunoglobulins"/>
    <property type="match status" value="1"/>
</dbReference>